<evidence type="ECO:0000256" key="2">
    <source>
        <dbReference type="ARBA" id="ARBA00022475"/>
    </source>
</evidence>
<protein>
    <submittedName>
        <fullName evidence="8">RDD family protein</fullName>
    </submittedName>
</protein>
<evidence type="ECO:0000313" key="8">
    <source>
        <dbReference type="EMBL" id="MBW5482262.1"/>
    </source>
</evidence>
<keyword evidence="5 6" id="KW-0472">Membrane</keyword>
<dbReference type="EMBL" id="WTFF01000051">
    <property type="protein sequence ID" value="MBW5482262.1"/>
    <property type="molecule type" value="Genomic_DNA"/>
</dbReference>
<evidence type="ECO:0000259" key="7">
    <source>
        <dbReference type="Pfam" id="PF06271"/>
    </source>
</evidence>
<dbReference type="RefSeq" id="WP_219666188.1">
    <property type="nucleotide sequence ID" value="NZ_WTFF01000051.1"/>
</dbReference>
<sequence length="139" mass="14551">LVLAGVGAAVARPLVPGATAHLQAKVDAAAAAGAGRPVTVWLIDATTAGQLGIVLGAVLLFGVLYEAWPTAVWGRTLGKKLCGIRVLALETRRPPGFGAALRRWLVYALLGVPGALWSLVDRPWRQAWHDKAAGTFVAR</sequence>
<keyword evidence="2" id="KW-1003">Cell membrane</keyword>
<feature type="domain" description="RDD" evidence="7">
    <location>
        <begin position="44"/>
        <end position="134"/>
    </location>
</feature>
<dbReference type="Proteomes" id="UP000812013">
    <property type="component" value="Unassembled WGS sequence"/>
</dbReference>
<evidence type="ECO:0000256" key="5">
    <source>
        <dbReference type="ARBA" id="ARBA00023136"/>
    </source>
</evidence>
<dbReference type="InterPro" id="IPR051791">
    <property type="entry name" value="Pra-immunoreactive"/>
</dbReference>
<gene>
    <name evidence="8" type="ORF">GPJ59_10295</name>
</gene>
<evidence type="ECO:0000256" key="4">
    <source>
        <dbReference type="ARBA" id="ARBA00022989"/>
    </source>
</evidence>
<feature type="transmembrane region" description="Helical" evidence="6">
    <location>
        <begin position="51"/>
        <end position="68"/>
    </location>
</feature>
<feature type="non-terminal residue" evidence="8">
    <location>
        <position position="1"/>
    </location>
</feature>
<evidence type="ECO:0000256" key="6">
    <source>
        <dbReference type="SAM" id="Phobius"/>
    </source>
</evidence>
<keyword evidence="3 6" id="KW-0812">Transmembrane</keyword>
<keyword evidence="9" id="KW-1185">Reference proteome</keyword>
<dbReference type="PANTHER" id="PTHR36115">
    <property type="entry name" value="PROLINE-RICH ANTIGEN HOMOLOG-RELATED"/>
    <property type="match status" value="1"/>
</dbReference>
<evidence type="ECO:0000256" key="3">
    <source>
        <dbReference type="ARBA" id="ARBA00022692"/>
    </source>
</evidence>
<organism evidence="8 9">
    <name type="scientific">Streptomyces bambusae</name>
    <dbReference type="NCBI Taxonomy" id="1550616"/>
    <lineage>
        <taxon>Bacteria</taxon>
        <taxon>Bacillati</taxon>
        <taxon>Actinomycetota</taxon>
        <taxon>Actinomycetes</taxon>
        <taxon>Kitasatosporales</taxon>
        <taxon>Streptomycetaceae</taxon>
        <taxon>Streptomyces</taxon>
    </lineage>
</organism>
<accession>A0ABS6Z3E3</accession>
<keyword evidence="4 6" id="KW-1133">Transmembrane helix</keyword>
<proteinExistence type="predicted"/>
<dbReference type="InterPro" id="IPR010432">
    <property type="entry name" value="RDD"/>
</dbReference>
<comment type="caution">
    <text evidence="8">The sequence shown here is derived from an EMBL/GenBank/DDBJ whole genome shotgun (WGS) entry which is preliminary data.</text>
</comment>
<feature type="transmembrane region" description="Helical" evidence="6">
    <location>
        <begin position="104"/>
        <end position="120"/>
    </location>
</feature>
<comment type="subcellular location">
    <subcellularLocation>
        <location evidence="1">Cell membrane</location>
        <topology evidence="1">Multi-pass membrane protein</topology>
    </subcellularLocation>
</comment>
<evidence type="ECO:0000256" key="1">
    <source>
        <dbReference type="ARBA" id="ARBA00004651"/>
    </source>
</evidence>
<dbReference type="PANTHER" id="PTHR36115:SF4">
    <property type="entry name" value="MEMBRANE PROTEIN"/>
    <property type="match status" value="1"/>
</dbReference>
<dbReference type="Pfam" id="PF06271">
    <property type="entry name" value="RDD"/>
    <property type="match status" value="1"/>
</dbReference>
<evidence type="ECO:0000313" key="9">
    <source>
        <dbReference type="Proteomes" id="UP000812013"/>
    </source>
</evidence>
<reference evidence="8 9" key="1">
    <citation type="submission" date="2019-12" db="EMBL/GenBank/DDBJ databases">
        <title>Genome sequence of Streptomyces bambusae.</title>
        <authorList>
            <person name="Bansal K."/>
            <person name="Choksket S."/>
            <person name="Korpole S."/>
            <person name="Patil P.B."/>
        </authorList>
    </citation>
    <scope>NUCLEOTIDE SEQUENCE [LARGE SCALE GENOMIC DNA]</scope>
    <source>
        <strain evidence="8 9">SK60</strain>
    </source>
</reference>
<name>A0ABS6Z3E3_9ACTN</name>